<evidence type="ECO:0000313" key="4">
    <source>
        <dbReference type="Proteomes" id="UP000561011"/>
    </source>
</evidence>
<evidence type="ECO:0000313" key="3">
    <source>
        <dbReference type="EMBL" id="NYS92009.1"/>
    </source>
</evidence>
<dbReference type="InterPro" id="IPR010499">
    <property type="entry name" value="AraC_E-bd"/>
</dbReference>
<evidence type="ECO:0000256" key="1">
    <source>
        <dbReference type="ARBA" id="ARBA00023125"/>
    </source>
</evidence>
<dbReference type="SUPFAM" id="SSF55136">
    <property type="entry name" value="Probable bacterial effector-binding domain"/>
    <property type="match status" value="1"/>
</dbReference>
<name>A0A853EN18_9MICO</name>
<dbReference type="InterPro" id="IPR011256">
    <property type="entry name" value="Reg_factor_effector_dom_sf"/>
</dbReference>
<keyword evidence="1" id="KW-0238">DNA-binding</keyword>
<dbReference type="Pfam" id="PF13411">
    <property type="entry name" value="MerR_1"/>
    <property type="match status" value="1"/>
</dbReference>
<organism evidence="3 4">
    <name type="scientific">Sanguibacter inulinus</name>
    <dbReference type="NCBI Taxonomy" id="60922"/>
    <lineage>
        <taxon>Bacteria</taxon>
        <taxon>Bacillati</taxon>
        <taxon>Actinomycetota</taxon>
        <taxon>Actinomycetes</taxon>
        <taxon>Micrococcales</taxon>
        <taxon>Sanguibacteraceae</taxon>
        <taxon>Sanguibacter</taxon>
    </lineage>
</organism>
<dbReference type="GO" id="GO:0003677">
    <property type="term" value="F:DNA binding"/>
    <property type="evidence" value="ECO:0007669"/>
    <property type="project" value="UniProtKB-KW"/>
</dbReference>
<dbReference type="Pfam" id="PF06445">
    <property type="entry name" value="GyrI-like"/>
    <property type="match status" value="1"/>
</dbReference>
<dbReference type="Gene3D" id="1.10.1660.10">
    <property type="match status" value="1"/>
</dbReference>
<gene>
    <name evidence="3" type="ORF">HZZ10_00445</name>
</gene>
<dbReference type="AlphaFoldDB" id="A0A853EN18"/>
<sequence>MDRPDDGLLRIGVFSTLSRISVRMLRHYQEHGLLAPVVVEPFSGYRYYAPAQLDEARRVVLLRDAGFSIEATARLLDVAGDPSRVEAAIAARRLELQADRDQVDARFLALDRVGPALEEMVSMTENIEVRTTHLPETTLATLRRRLPTYADEGLLWQEIMPLVGRSGAPFAPGGAAGATFYDEGFRESDVDVEVWVEVTGPFDPVAPLGCRVQPARDVVTATLLGGYEQMTGVMGALGAYVAEHGLTTGEMFNIYRVGPAQDPDPSAWVTEVCLAVVPS</sequence>
<proteinExistence type="predicted"/>
<dbReference type="Proteomes" id="UP000561011">
    <property type="component" value="Unassembled WGS sequence"/>
</dbReference>
<dbReference type="InterPro" id="IPR029442">
    <property type="entry name" value="GyrI-like"/>
</dbReference>
<protein>
    <submittedName>
        <fullName evidence="3">MerR family transcriptional regulator</fullName>
    </submittedName>
</protein>
<dbReference type="PANTHER" id="PTHR30204">
    <property type="entry name" value="REDOX-CYCLING DRUG-SENSING TRANSCRIPTIONAL ACTIVATOR SOXR"/>
    <property type="match status" value="1"/>
</dbReference>
<dbReference type="EMBL" id="JACBYE010000001">
    <property type="protein sequence ID" value="NYS92009.1"/>
    <property type="molecule type" value="Genomic_DNA"/>
</dbReference>
<dbReference type="InterPro" id="IPR009061">
    <property type="entry name" value="DNA-bd_dom_put_sf"/>
</dbReference>
<dbReference type="InterPro" id="IPR000551">
    <property type="entry name" value="MerR-type_HTH_dom"/>
</dbReference>
<dbReference type="InterPro" id="IPR047057">
    <property type="entry name" value="MerR_fam"/>
</dbReference>
<dbReference type="SUPFAM" id="SSF46955">
    <property type="entry name" value="Putative DNA-binding domain"/>
    <property type="match status" value="1"/>
</dbReference>
<keyword evidence="4" id="KW-1185">Reference proteome</keyword>
<evidence type="ECO:0000259" key="2">
    <source>
        <dbReference type="PROSITE" id="PS50937"/>
    </source>
</evidence>
<dbReference type="SMART" id="SM00871">
    <property type="entry name" value="AraC_E_bind"/>
    <property type="match status" value="1"/>
</dbReference>
<dbReference type="Gene3D" id="3.20.80.10">
    <property type="entry name" value="Regulatory factor, effector binding domain"/>
    <property type="match status" value="1"/>
</dbReference>
<accession>A0A853EN18</accession>
<dbReference type="GO" id="GO:0003700">
    <property type="term" value="F:DNA-binding transcription factor activity"/>
    <property type="evidence" value="ECO:0007669"/>
    <property type="project" value="InterPro"/>
</dbReference>
<feature type="domain" description="HTH merR-type" evidence="2">
    <location>
        <begin position="8"/>
        <end position="78"/>
    </location>
</feature>
<reference evidence="3 4" key="1">
    <citation type="submission" date="2020-07" db="EMBL/GenBank/DDBJ databases">
        <title>MOT database genomes.</title>
        <authorList>
            <person name="Joseph S."/>
            <person name="Aduse-Opoku J."/>
            <person name="Hashim A."/>
            <person name="Wade W."/>
            <person name="Curtis M."/>
        </authorList>
    </citation>
    <scope>NUCLEOTIDE SEQUENCE [LARGE SCALE GENOMIC DNA]</scope>
    <source>
        <strain evidence="3 4">DSM 100099</strain>
    </source>
</reference>
<dbReference type="RefSeq" id="WP_179912009.1">
    <property type="nucleotide sequence ID" value="NZ_JACBYE010000001.1"/>
</dbReference>
<comment type="caution">
    <text evidence="3">The sequence shown here is derived from an EMBL/GenBank/DDBJ whole genome shotgun (WGS) entry which is preliminary data.</text>
</comment>
<dbReference type="SMART" id="SM00422">
    <property type="entry name" value="HTH_MERR"/>
    <property type="match status" value="1"/>
</dbReference>
<dbReference type="PROSITE" id="PS00552">
    <property type="entry name" value="HTH_MERR_1"/>
    <property type="match status" value="1"/>
</dbReference>
<dbReference type="PROSITE" id="PS50937">
    <property type="entry name" value="HTH_MERR_2"/>
    <property type="match status" value="1"/>
</dbReference>
<dbReference type="PANTHER" id="PTHR30204:SF97">
    <property type="entry name" value="MERR FAMILY REGULATORY PROTEIN"/>
    <property type="match status" value="1"/>
</dbReference>